<feature type="transmembrane region" description="Helical" evidence="8">
    <location>
        <begin position="287"/>
        <end position="309"/>
    </location>
</feature>
<evidence type="ECO:0000313" key="11">
    <source>
        <dbReference type="Proteomes" id="UP001390339"/>
    </source>
</evidence>
<dbReference type="PRINTS" id="PR00171">
    <property type="entry name" value="SUGRTRNSPORT"/>
</dbReference>
<dbReference type="PANTHER" id="PTHR48022">
    <property type="entry name" value="PLASTIDIC GLUCOSE TRANSPORTER 4"/>
    <property type="match status" value="1"/>
</dbReference>
<feature type="transmembrane region" description="Helical" evidence="8">
    <location>
        <begin position="321"/>
        <end position="340"/>
    </location>
</feature>
<evidence type="ECO:0000256" key="5">
    <source>
        <dbReference type="ARBA" id="ARBA00022989"/>
    </source>
</evidence>
<evidence type="ECO:0000256" key="8">
    <source>
        <dbReference type="SAM" id="Phobius"/>
    </source>
</evidence>
<evidence type="ECO:0000259" key="9">
    <source>
        <dbReference type="PROSITE" id="PS50850"/>
    </source>
</evidence>
<feature type="transmembrane region" description="Helical" evidence="8">
    <location>
        <begin position="79"/>
        <end position="99"/>
    </location>
</feature>
<keyword evidence="5 8" id="KW-1133">Transmembrane helix</keyword>
<dbReference type="InterPro" id="IPR036259">
    <property type="entry name" value="MFS_trans_sf"/>
</dbReference>
<dbReference type="InterPro" id="IPR005828">
    <property type="entry name" value="MFS_sugar_transport-like"/>
</dbReference>
<feature type="transmembrane region" description="Helical" evidence="8">
    <location>
        <begin position="129"/>
        <end position="153"/>
    </location>
</feature>
<dbReference type="InterPro" id="IPR005829">
    <property type="entry name" value="Sugar_transporter_CS"/>
</dbReference>
<evidence type="ECO:0000256" key="6">
    <source>
        <dbReference type="ARBA" id="ARBA00023136"/>
    </source>
</evidence>
<sequence>MGKPDSSRLSTVVITQDSSPHVTRRVICMGITYSLGGFLYGYDTGQISGFLEMAPFKQAFGTWDAEKGKYLFSSTRSGLIVGLLSIGNLVGALMAGPLADRLGRKLPIILASLTYGIGTIVQITSQHDWYQVALGRWTGGIGIGALSTLVPLATSESSPTNIRGLVVSGYQMSVTLGILTASLVNLGTESLRSSAAWRITIGLNFVWVSTLLLGLIFVPESPKYLFAIGKRERATNVMASFMGVDEAHPILVQELREMETSLQAESAKGSTDWKHTLRNGRVWSRTLLAAGILSFQQLTGANFFFYYGTSIFAGTGISNSYITQVMLSSINVICTIPGLYSAQRLRRKRCLVLGALWMAVFLIIYASTGRFWLDKEFPQRTSAASAVLIASTALFIAGFASTWGPMSWGEAAIVCPAQTRATSASFATAIYWMWSFLIAFFTPVITARIDYAYGYVFSGCCLLMALMVHLCLVESQGRTIEEVDILYNEKIYGSQRVAPNRPSISTVQDM</sequence>
<feature type="transmembrane region" description="Helical" evidence="8">
    <location>
        <begin position="196"/>
        <end position="218"/>
    </location>
</feature>
<feature type="transmembrane region" description="Helical" evidence="8">
    <location>
        <begin position="384"/>
        <end position="403"/>
    </location>
</feature>
<name>A0ABR2IAV7_9PEZI</name>
<dbReference type="NCBIfam" id="TIGR00879">
    <property type="entry name" value="SP"/>
    <property type="match status" value="1"/>
</dbReference>
<feature type="transmembrane region" description="Helical" evidence="8">
    <location>
        <begin position="106"/>
        <end position="123"/>
    </location>
</feature>
<dbReference type="InterPro" id="IPR050360">
    <property type="entry name" value="MFS_Sugar_Transporters"/>
</dbReference>
<evidence type="ECO:0000256" key="2">
    <source>
        <dbReference type="ARBA" id="ARBA00010992"/>
    </source>
</evidence>
<comment type="similarity">
    <text evidence="2 7">Belongs to the major facilitator superfamily. Sugar transporter (TC 2.A.1.1) family.</text>
</comment>
<gene>
    <name evidence="10" type="ORF">PGQ11_010857</name>
</gene>
<feature type="transmembrane region" description="Helical" evidence="8">
    <location>
        <begin position="424"/>
        <end position="445"/>
    </location>
</feature>
<dbReference type="Gene3D" id="1.20.1250.20">
    <property type="entry name" value="MFS general substrate transporter like domains"/>
    <property type="match status" value="1"/>
</dbReference>
<dbReference type="Pfam" id="PF00083">
    <property type="entry name" value="Sugar_tr"/>
    <property type="match status" value="1"/>
</dbReference>
<dbReference type="SUPFAM" id="SSF103473">
    <property type="entry name" value="MFS general substrate transporter"/>
    <property type="match status" value="1"/>
</dbReference>
<feature type="transmembrane region" description="Helical" evidence="8">
    <location>
        <begin position="165"/>
        <end position="184"/>
    </location>
</feature>
<dbReference type="PROSITE" id="PS00216">
    <property type="entry name" value="SUGAR_TRANSPORT_1"/>
    <property type="match status" value="1"/>
</dbReference>
<reference evidence="10 11" key="1">
    <citation type="journal article" date="2024" name="IMA Fungus">
        <title>Apiospora arundinis, a panoply of carbohydrate-active enzymes and secondary metabolites.</title>
        <authorList>
            <person name="Sorensen T."/>
            <person name="Petersen C."/>
            <person name="Muurmann A.T."/>
            <person name="Christiansen J.V."/>
            <person name="Brundto M.L."/>
            <person name="Overgaard C.K."/>
            <person name="Boysen A.T."/>
            <person name="Wollenberg R.D."/>
            <person name="Larsen T.O."/>
            <person name="Sorensen J.L."/>
            <person name="Nielsen K.L."/>
            <person name="Sondergaard T.E."/>
        </authorList>
    </citation>
    <scope>NUCLEOTIDE SEQUENCE [LARGE SCALE GENOMIC DNA]</scope>
    <source>
        <strain evidence="10 11">AAU 773</strain>
    </source>
</reference>
<proteinExistence type="inferred from homology"/>
<dbReference type="Proteomes" id="UP001390339">
    <property type="component" value="Unassembled WGS sequence"/>
</dbReference>
<feature type="transmembrane region" description="Helical" evidence="8">
    <location>
        <begin position="352"/>
        <end position="372"/>
    </location>
</feature>
<dbReference type="PROSITE" id="PS50850">
    <property type="entry name" value="MFS"/>
    <property type="match status" value="1"/>
</dbReference>
<comment type="caution">
    <text evidence="10">The sequence shown here is derived from an EMBL/GenBank/DDBJ whole genome shotgun (WGS) entry which is preliminary data.</text>
</comment>
<dbReference type="InterPro" id="IPR020846">
    <property type="entry name" value="MFS_dom"/>
</dbReference>
<keyword evidence="6 8" id="KW-0472">Membrane</keyword>
<evidence type="ECO:0000256" key="1">
    <source>
        <dbReference type="ARBA" id="ARBA00004141"/>
    </source>
</evidence>
<dbReference type="InterPro" id="IPR003663">
    <property type="entry name" value="Sugar/inositol_transpt"/>
</dbReference>
<feature type="domain" description="Major facilitator superfamily (MFS) profile" evidence="9">
    <location>
        <begin position="29"/>
        <end position="476"/>
    </location>
</feature>
<organism evidence="10 11">
    <name type="scientific">Apiospora arundinis</name>
    <dbReference type="NCBI Taxonomy" id="335852"/>
    <lineage>
        <taxon>Eukaryota</taxon>
        <taxon>Fungi</taxon>
        <taxon>Dikarya</taxon>
        <taxon>Ascomycota</taxon>
        <taxon>Pezizomycotina</taxon>
        <taxon>Sordariomycetes</taxon>
        <taxon>Xylariomycetidae</taxon>
        <taxon>Amphisphaeriales</taxon>
        <taxon>Apiosporaceae</taxon>
        <taxon>Apiospora</taxon>
    </lineage>
</organism>
<accession>A0ABR2IAV7</accession>
<feature type="transmembrane region" description="Helical" evidence="8">
    <location>
        <begin position="451"/>
        <end position="472"/>
    </location>
</feature>
<comment type="subcellular location">
    <subcellularLocation>
        <location evidence="1">Membrane</location>
        <topology evidence="1">Multi-pass membrane protein</topology>
    </subcellularLocation>
</comment>
<evidence type="ECO:0000256" key="3">
    <source>
        <dbReference type="ARBA" id="ARBA00022448"/>
    </source>
</evidence>
<protein>
    <submittedName>
        <fullName evidence="10">Mfs monosaccharide protein</fullName>
    </submittedName>
</protein>
<dbReference type="EMBL" id="JAPCWZ010000006">
    <property type="protein sequence ID" value="KAK8860123.1"/>
    <property type="molecule type" value="Genomic_DNA"/>
</dbReference>
<keyword evidence="11" id="KW-1185">Reference proteome</keyword>
<keyword evidence="3 7" id="KW-0813">Transport</keyword>
<evidence type="ECO:0000313" key="10">
    <source>
        <dbReference type="EMBL" id="KAK8860123.1"/>
    </source>
</evidence>
<keyword evidence="4 8" id="KW-0812">Transmembrane</keyword>
<dbReference type="PANTHER" id="PTHR48022:SF91">
    <property type="entry name" value="MAJOR FACILITATOR SUPERFAMILY (MFS) PROFILE DOMAIN-CONTAINING PROTEIN-RELATED"/>
    <property type="match status" value="1"/>
</dbReference>
<evidence type="ECO:0000256" key="4">
    <source>
        <dbReference type="ARBA" id="ARBA00022692"/>
    </source>
</evidence>
<evidence type="ECO:0000256" key="7">
    <source>
        <dbReference type="RuleBase" id="RU003346"/>
    </source>
</evidence>